<dbReference type="Proteomes" id="UP001217089">
    <property type="component" value="Unassembled WGS sequence"/>
</dbReference>
<keyword evidence="6 10" id="KW-0697">Rotamase</keyword>
<dbReference type="PANTHER" id="PTHR10012">
    <property type="entry name" value="SERINE/THREONINE-PROTEIN PHOSPHATASE 2A REGULATORY SUBUNIT B"/>
    <property type="match status" value="1"/>
</dbReference>
<protein>
    <recommendedName>
        <fullName evidence="8 10">Serine/threonine-protein phosphatase 2A activator</fullName>
        <ecNumber evidence="4 10">5.2.1.8</ecNumber>
    </recommendedName>
    <alternativeName>
        <fullName evidence="9 10">Phosphotyrosyl phosphatase activator</fullName>
    </alternativeName>
</protein>
<dbReference type="InterPro" id="IPR037218">
    <property type="entry name" value="PTPA_sf"/>
</dbReference>
<evidence type="ECO:0000256" key="6">
    <source>
        <dbReference type="ARBA" id="ARBA00023110"/>
    </source>
</evidence>
<dbReference type="PIRSF" id="PIRSF016325">
    <property type="entry name" value="Phstyr_phstse_ac"/>
    <property type="match status" value="1"/>
</dbReference>
<dbReference type="EMBL" id="JARBDR010000919">
    <property type="protein sequence ID" value="KAJ8300375.1"/>
    <property type="molecule type" value="Genomic_DNA"/>
</dbReference>
<dbReference type="InterPro" id="IPR004327">
    <property type="entry name" value="Phstyr_phstse_ac"/>
</dbReference>
<keyword evidence="7 10" id="KW-0413">Isomerase</keyword>
<reference evidence="12 13" key="1">
    <citation type="submission" date="2022-12" db="EMBL/GenBank/DDBJ databases">
        <title>Chromosome-level genome of Tegillarca granosa.</title>
        <authorList>
            <person name="Kim J."/>
        </authorList>
    </citation>
    <scope>NUCLEOTIDE SEQUENCE [LARGE SCALE GENOMIC DNA]</scope>
    <source>
        <strain evidence="12">Teg-2019</strain>
        <tissue evidence="12">Adductor muscle</tissue>
    </source>
</reference>
<keyword evidence="13" id="KW-1185">Reference proteome</keyword>
<comment type="subcellular location">
    <subcellularLocation>
        <location evidence="2 10">Cytoplasm</location>
    </subcellularLocation>
</comment>
<evidence type="ECO:0000313" key="12">
    <source>
        <dbReference type="EMBL" id="KAJ8300375.1"/>
    </source>
</evidence>
<accession>A0ABQ9EA77</accession>
<comment type="caution">
    <text evidence="12">The sequence shown here is derived from an EMBL/GenBank/DDBJ whole genome shotgun (WGS) entry which is preliminary data.</text>
</comment>
<comment type="catalytic activity">
    <reaction evidence="1 10">
        <text>[protein]-peptidylproline (omega=180) = [protein]-peptidylproline (omega=0)</text>
        <dbReference type="Rhea" id="RHEA:16237"/>
        <dbReference type="Rhea" id="RHEA-COMP:10747"/>
        <dbReference type="Rhea" id="RHEA-COMP:10748"/>
        <dbReference type="ChEBI" id="CHEBI:83833"/>
        <dbReference type="ChEBI" id="CHEBI:83834"/>
        <dbReference type="EC" id="5.2.1.8"/>
    </reaction>
</comment>
<comment type="similarity">
    <text evidence="3 10">Belongs to the PTPA-type PPIase family.</text>
</comment>
<evidence type="ECO:0000256" key="4">
    <source>
        <dbReference type="ARBA" id="ARBA00013194"/>
    </source>
</evidence>
<evidence type="ECO:0000256" key="7">
    <source>
        <dbReference type="ARBA" id="ARBA00023235"/>
    </source>
</evidence>
<evidence type="ECO:0000256" key="11">
    <source>
        <dbReference type="SAM" id="MobiDB-lite"/>
    </source>
</evidence>
<evidence type="ECO:0000256" key="3">
    <source>
        <dbReference type="ARBA" id="ARBA00011019"/>
    </source>
</evidence>
<dbReference type="InterPro" id="IPR043170">
    <property type="entry name" value="PTPA_C_lid"/>
</dbReference>
<evidence type="ECO:0000256" key="10">
    <source>
        <dbReference type="RuleBase" id="RU361210"/>
    </source>
</evidence>
<dbReference type="EC" id="5.2.1.8" evidence="4 10"/>
<feature type="region of interest" description="Disordered" evidence="11">
    <location>
        <begin position="9"/>
        <end position="48"/>
    </location>
</feature>
<evidence type="ECO:0000256" key="2">
    <source>
        <dbReference type="ARBA" id="ARBA00004496"/>
    </source>
</evidence>
<evidence type="ECO:0000256" key="9">
    <source>
        <dbReference type="ARBA" id="ARBA00044820"/>
    </source>
</evidence>
<keyword evidence="5 10" id="KW-0963">Cytoplasm</keyword>
<sequence length="316" mass="36615">MQTILRARLRSWKEMASENPQQDIEKAKETQQDSSQQIQKAEEQHKQQGQLNFTTHQFKIPQKEISGPDDIPRWEKSVAYRDLLGFIQALNDAVKGKKISDTYPISETVEKLINLLNTLDKWIDEIPPIDQPQRFGNKAFRDFFKRLKENSLSLVKDLLPEDKQSAAEEISVYLTEGVGNDTRIDYGTGHELSFVAFLFCLCKIGVLQQEDAEAVVLKVFERYMVLMRKLQTTYRMEPAGSHGVWSLDDYQFIPFLWGSSQLIDHRRIQPKSFVKEDIFQHFSKDFMFLGCIKYISQVKTGPFAEHSNQLWNISAA</sequence>
<proteinExistence type="inferred from homology"/>
<comment type="function">
    <text evidence="10">PPIases accelerate the folding of proteins. It catalyzes the cis-trans isomerization of proline imidic peptide bonds in oligopeptides.</text>
</comment>
<dbReference type="CDD" id="cd04087">
    <property type="entry name" value="PTPA"/>
    <property type="match status" value="1"/>
</dbReference>
<dbReference type="Gene3D" id="1.20.120.1150">
    <property type="match status" value="1"/>
</dbReference>
<gene>
    <name evidence="12" type="ORF">KUTeg_021894</name>
</gene>
<organism evidence="12 13">
    <name type="scientific">Tegillarca granosa</name>
    <name type="common">Malaysian cockle</name>
    <name type="synonym">Anadara granosa</name>
    <dbReference type="NCBI Taxonomy" id="220873"/>
    <lineage>
        <taxon>Eukaryota</taxon>
        <taxon>Metazoa</taxon>
        <taxon>Spiralia</taxon>
        <taxon>Lophotrochozoa</taxon>
        <taxon>Mollusca</taxon>
        <taxon>Bivalvia</taxon>
        <taxon>Autobranchia</taxon>
        <taxon>Pteriomorphia</taxon>
        <taxon>Arcoida</taxon>
        <taxon>Arcoidea</taxon>
        <taxon>Arcidae</taxon>
        <taxon>Tegillarca</taxon>
    </lineage>
</organism>
<evidence type="ECO:0000256" key="5">
    <source>
        <dbReference type="ARBA" id="ARBA00022490"/>
    </source>
</evidence>
<dbReference type="PANTHER" id="PTHR10012:SF0">
    <property type="entry name" value="SERINE_THREONINE-PROTEIN PHOSPHATASE 2A ACTIVATOR"/>
    <property type="match status" value="1"/>
</dbReference>
<dbReference type="Pfam" id="PF03095">
    <property type="entry name" value="PTPA"/>
    <property type="match status" value="1"/>
</dbReference>
<name>A0ABQ9EA77_TEGGR</name>
<evidence type="ECO:0000313" key="13">
    <source>
        <dbReference type="Proteomes" id="UP001217089"/>
    </source>
</evidence>
<dbReference type="SUPFAM" id="SSF140984">
    <property type="entry name" value="PTPA-like"/>
    <property type="match status" value="1"/>
</dbReference>
<evidence type="ECO:0000256" key="8">
    <source>
        <dbReference type="ARBA" id="ARBA00044786"/>
    </source>
</evidence>
<evidence type="ECO:0000256" key="1">
    <source>
        <dbReference type="ARBA" id="ARBA00000971"/>
    </source>
</evidence>